<name>A0A4V2VQ53_ROSSA</name>
<organism evidence="1 2">
    <name type="scientific">Roseateles saccharophilus</name>
    <name type="common">Pseudomonas saccharophila</name>
    <dbReference type="NCBI Taxonomy" id="304"/>
    <lineage>
        <taxon>Bacteria</taxon>
        <taxon>Pseudomonadati</taxon>
        <taxon>Pseudomonadota</taxon>
        <taxon>Betaproteobacteria</taxon>
        <taxon>Burkholderiales</taxon>
        <taxon>Sphaerotilaceae</taxon>
        <taxon>Roseateles</taxon>
    </lineage>
</organism>
<evidence type="ECO:0000313" key="2">
    <source>
        <dbReference type="Proteomes" id="UP000295110"/>
    </source>
</evidence>
<evidence type="ECO:0000313" key="1">
    <source>
        <dbReference type="EMBL" id="TCU93289.1"/>
    </source>
</evidence>
<gene>
    <name evidence="1" type="ORF">EV671_101988</name>
</gene>
<keyword evidence="2" id="KW-1185">Reference proteome</keyword>
<protein>
    <submittedName>
        <fullName evidence="1">Uncharacterized protein</fullName>
    </submittedName>
</protein>
<dbReference type="EMBL" id="SMBU01000019">
    <property type="protein sequence ID" value="TCU93289.1"/>
    <property type="molecule type" value="Genomic_DNA"/>
</dbReference>
<reference evidence="1 2" key="1">
    <citation type="submission" date="2019-03" db="EMBL/GenBank/DDBJ databases">
        <title>Genomic Encyclopedia of Type Strains, Phase IV (KMG-IV): sequencing the most valuable type-strain genomes for metagenomic binning, comparative biology and taxonomic classification.</title>
        <authorList>
            <person name="Goeker M."/>
        </authorList>
    </citation>
    <scope>NUCLEOTIDE SEQUENCE [LARGE SCALE GENOMIC DNA]</scope>
    <source>
        <strain evidence="1 2">DSM 654</strain>
    </source>
</reference>
<comment type="caution">
    <text evidence="1">The sequence shown here is derived from an EMBL/GenBank/DDBJ whole genome shotgun (WGS) entry which is preliminary data.</text>
</comment>
<dbReference type="Proteomes" id="UP000295110">
    <property type="component" value="Unassembled WGS sequence"/>
</dbReference>
<accession>A0A4V2VQ53</accession>
<sequence length="251" mass="28417">MLDHLDWDAFLADPTQFKFAMPADDLREQLKPKAREFLTSLHSSPLVLKREAWALGAEALLLRFSSLWKTAPKPDPRRILRDLVDFSIFELGALPLLELTLIWSGITAKPVAPFFGPLISPSDKTLKAARGMAWDMTHLRALQDAARQTVLGSFFIPYFASLDARWRALLRLNPIRVMLVDDAKRSANFSRARDVEFQILLGEVMSPRATAERAPAKVQARRLAAKNLEREAMAQLAKREREAWKASTQVQ</sequence>
<dbReference type="AlphaFoldDB" id="A0A4V2VQ53"/>
<proteinExistence type="predicted"/>